<dbReference type="OMA" id="DGFHPTI"/>
<sequence>MKSIVALAAFLGILIVANAKPLDDPKNAQIISYESDNIGIDGYRFAFETSDGVKRTEEATLKNAGTENEAIAIRGTISWVGADGETYTINFIADENGFQPEGAHLPK</sequence>
<keyword evidence="1 2" id="KW-0193">Cuticle</keyword>
<dbReference type="PANTHER" id="PTHR10380:SF218">
    <property type="entry name" value="ADULT CUTICLE PROTEIN 65AA-RELATED"/>
    <property type="match status" value="1"/>
</dbReference>
<dbReference type="InParanoid" id="A0A7R8YS46"/>
<dbReference type="InterPro" id="IPR050468">
    <property type="entry name" value="Cuticle_Struct_Prot"/>
</dbReference>
<dbReference type="GO" id="GO:0062129">
    <property type="term" value="C:chitin-based extracellular matrix"/>
    <property type="evidence" value="ECO:0007669"/>
    <property type="project" value="TreeGrafter"/>
</dbReference>
<proteinExistence type="predicted"/>
<dbReference type="GO" id="GO:0008010">
    <property type="term" value="F:structural constituent of chitin-based larval cuticle"/>
    <property type="evidence" value="ECO:0007669"/>
    <property type="project" value="TreeGrafter"/>
</dbReference>
<evidence type="ECO:0000313" key="5">
    <source>
        <dbReference type="Proteomes" id="UP000594454"/>
    </source>
</evidence>
<reference evidence="4 5" key="1">
    <citation type="submission" date="2020-11" db="EMBL/GenBank/DDBJ databases">
        <authorList>
            <person name="Wallbank WR R."/>
            <person name="Pardo Diaz C."/>
            <person name="Kozak K."/>
            <person name="Martin S."/>
            <person name="Jiggins C."/>
            <person name="Moest M."/>
            <person name="Warren A I."/>
            <person name="Generalovic N T."/>
            <person name="Byers J.R.P. K."/>
            <person name="Montejo-Kovacevich G."/>
            <person name="Yen C E."/>
        </authorList>
    </citation>
    <scope>NUCLEOTIDE SEQUENCE [LARGE SCALE GENOMIC DNA]</scope>
</reference>
<feature type="chain" id="PRO_5031203312" evidence="3">
    <location>
        <begin position="20"/>
        <end position="107"/>
    </location>
</feature>
<dbReference type="Proteomes" id="UP000594454">
    <property type="component" value="Chromosome 2"/>
</dbReference>
<feature type="signal peptide" evidence="3">
    <location>
        <begin position="1"/>
        <end position="19"/>
    </location>
</feature>
<dbReference type="AlphaFoldDB" id="A0A7R8YS46"/>
<dbReference type="FunCoup" id="A0A7R8YS46">
    <property type="interactions" value="70"/>
</dbReference>
<evidence type="ECO:0000256" key="1">
    <source>
        <dbReference type="ARBA" id="ARBA00022460"/>
    </source>
</evidence>
<dbReference type="Pfam" id="PF00379">
    <property type="entry name" value="Chitin_bind_4"/>
    <property type="match status" value="1"/>
</dbReference>
<evidence type="ECO:0000256" key="2">
    <source>
        <dbReference type="PROSITE-ProRule" id="PRU00497"/>
    </source>
</evidence>
<dbReference type="PROSITE" id="PS00233">
    <property type="entry name" value="CHIT_BIND_RR_1"/>
    <property type="match status" value="1"/>
</dbReference>
<name>A0A7R8YS46_HERIL</name>
<dbReference type="OrthoDB" id="7255276at2759"/>
<keyword evidence="3" id="KW-0732">Signal</keyword>
<dbReference type="InterPro" id="IPR000618">
    <property type="entry name" value="Insect_cuticle"/>
</dbReference>
<dbReference type="PROSITE" id="PS51155">
    <property type="entry name" value="CHIT_BIND_RR_2"/>
    <property type="match status" value="1"/>
</dbReference>
<protein>
    <submittedName>
        <fullName evidence="4">Uncharacterized protein</fullName>
    </submittedName>
</protein>
<dbReference type="InterPro" id="IPR031311">
    <property type="entry name" value="CHIT_BIND_RR_consensus"/>
</dbReference>
<dbReference type="PANTHER" id="PTHR10380">
    <property type="entry name" value="CUTICLE PROTEIN"/>
    <property type="match status" value="1"/>
</dbReference>
<keyword evidence="5" id="KW-1185">Reference proteome</keyword>
<evidence type="ECO:0000256" key="3">
    <source>
        <dbReference type="SAM" id="SignalP"/>
    </source>
</evidence>
<dbReference type="EMBL" id="LR899010">
    <property type="protein sequence ID" value="CAD7083176.1"/>
    <property type="molecule type" value="Genomic_DNA"/>
</dbReference>
<dbReference type="PRINTS" id="PR00947">
    <property type="entry name" value="CUTICLE"/>
</dbReference>
<gene>
    <name evidence="4" type="ORF">HERILL_LOCUS6152</name>
</gene>
<organism evidence="4 5">
    <name type="scientific">Hermetia illucens</name>
    <name type="common">Black soldier fly</name>
    <dbReference type="NCBI Taxonomy" id="343691"/>
    <lineage>
        <taxon>Eukaryota</taxon>
        <taxon>Metazoa</taxon>
        <taxon>Ecdysozoa</taxon>
        <taxon>Arthropoda</taxon>
        <taxon>Hexapoda</taxon>
        <taxon>Insecta</taxon>
        <taxon>Pterygota</taxon>
        <taxon>Neoptera</taxon>
        <taxon>Endopterygota</taxon>
        <taxon>Diptera</taxon>
        <taxon>Brachycera</taxon>
        <taxon>Stratiomyomorpha</taxon>
        <taxon>Stratiomyidae</taxon>
        <taxon>Hermetiinae</taxon>
        <taxon>Hermetia</taxon>
    </lineage>
</organism>
<evidence type="ECO:0000313" key="4">
    <source>
        <dbReference type="EMBL" id="CAD7083176.1"/>
    </source>
</evidence>
<accession>A0A7R8YS46</accession>